<evidence type="ECO:0000256" key="11">
    <source>
        <dbReference type="PIRSR" id="PIRSR602117-1"/>
    </source>
</evidence>
<comment type="subcellular location">
    <subcellularLocation>
        <location evidence="1">Nucleus</location>
    </subcellularLocation>
</comment>
<name>A0A6A4X011_AMPAM</name>
<dbReference type="AlphaFoldDB" id="A0A6A4X011"/>
<sequence length="222" mass="25624">MLVAVPFRFSYTAVGDPRRLEIRAQPVYLDAQHVQNPVRRCPHHQDAAAALMSNVQSQHVRHVLQTQHARFRYEENGDRCSVVVPLEPLQPATDHYEVLYEFTCMNTCVGGMNRRRILALFTLEECETGQVLGRQTIEVKVCKCPHRDLKADEKRLGLGRIGDKPDRKRRLTSSPPASREQRLVVEVDDEEMLQAVTEVRDSMRRYRRRVNPQHGQAPPPRQ</sequence>
<dbReference type="Pfam" id="PF00870">
    <property type="entry name" value="P53"/>
    <property type="match status" value="1"/>
</dbReference>
<evidence type="ECO:0000256" key="8">
    <source>
        <dbReference type="ARBA" id="ARBA00023159"/>
    </source>
</evidence>
<evidence type="ECO:0000256" key="10">
    <source>
        <dbReference type="ARBA" id="ARBA00023242"/>
    </source>
</evidence>
<dbReference type="GO" id="GO:0005634">
    <property type="term" value="C:nucleus"/>
    <property type="evidence" value="ECO:0007669"/>
    <property type="project" value="UniProtKB-SubCell"/>
</dbReference>
<dbReference type="InterPro" id="IPR008967">
    <property type="entry name" value="p53-like_TF_DNA-bd_sf"/>
</dbReference>
<dbReference type="EMBL" id="VIIS01000114">
    <property type="protein sequence ID" value="KAF0313096.1"/>
    <property type="molecule type" value="Genomic_DNA"/>
</dbReference>
<evidence type="ECO:0000259" key="13">
    <source>
        <dbReference type="Pfam" id="PF00870"/>
    </source>
</evidence>
<dbReference type="GO" id="GO:0006915">
    <property type="term" value="P:apoptotic process"/>
    <property type="evidence" value="ECO:0007669"/>
    <property type="project" value="UniProtKB-KW"/>
</dbReference>
<evidence type="ECO:0000256" key="9">
    <source>
        <dbReference type="ARBA" id="ARBA00023163"/>
    </source>
</evidence>
<gene>
    <name evidence="14" type="primary">TP53</name>
    <name evidence="14" type="ORF">FJT64_000184</name>
</gene>
<dbReference type="GO" id="GO:0046872">
    <property type="term" value="F:metal ion binding"/>
    <property type="evidence" value="ECO:0007669"/>
    <property type="project" value="UniProtKB-KW"/>
</dbReference>
<keyword evidence="8" id="KW-0010">Activator</keyword>
<evidence type="ECO:0000256" key="4">
    <source>
        <dbReference type="ARBA" id="ARBA00022723"/>
    </source>
</evidence>
<dbReference type="GO" id="GO:0000978">
    <property type="term" value="F:RNA polymerase II cis-regulatory region sequence-specific DNA binding"/>
    <property type="evidence" value="ECO:0007669"/>
    <property type="project" value="TreeGrafter"/>
</dbReference>
<keyword evidence="5 11" id="KW-0862">Zinc</keyword>
<feature type="region of interest" description="Disordered" evidence="12">
    <location>
        <begin position="202"/>
        <end position="222"/>
    </location>
</feature>
<comment type="similarity">
    <text evidence="2">Belongs to the p53 family.</text>
</comment>
<dbReference type="Proteomes" id="UP000440578">
    <property type="component" value="Unassembled WGS sequence"/>
</dbReference>
<feature type="binding site" evidence="11">
    <location>
        <position position="44"/>
    </location>
    <ligand>
        <name>Zn(2+)</name>
        <dbReference type="ChEBI" id="CHEBI:29105"/>
    </ligand>
</feature>
<feature type="domain" description="p53 DNA-binding" evidence="13">
    <location>
        <begin position="4"/>
        <end position="155"/>
    </location>
</feature>
<dbReference type="InterPro" id="IPR012346">
    <property type="entry name" value="p53/RUNT-type_TF_DNA-bd_sf"/>
</dbReference>
<accession>A0A6A4X011</accession>
<evidence type="ECO:0000313" key="14">
    <source>
        <dbReference type="EMBL" id="KAF0313096.1"/>
    </source>
</evidence>
<dbReference type="InterPro" id="IPR011615">
    <property type="entry name" value="p53_DNA-bd"/>
</dbReference>
<keyword evidence="3" id="KW-0053">Apoptosis</keyword>
<feature type="binding site" evidence="11">
    <location>
        <position position="108"/>
    </location>
    <ligand>
        <name>Zn(2+)</name>
        <dbReference type="ChEBI" id="CHEBI:29105"/>
    </ligand>
</feature>
<organism evidence="14 15">
    <name type="scientific">Amphibalanus amphitrite</name>
    <name type="common">Striped barnacle</name>
    <name type="synonym">Balanus amphitrite</name>
    <dbReference type="NCBI Taxonomy" id="1232801"/>
    <lineage>
        <taxon>Eukaryota</taxon>
        <taxon>Metazoa</taxon>
        <taxon>Ecdysozoa</taxon>
        <taxon>Arthropoda</taxon>
        <taxon>Crustacea</taxon>
        <taxon>Multicrustacea</taxon>
        <taxon>Cirripedia</taxon>
        <taxon>Thoracica</taxon>
        <taxon>Thoracicalcarea</taxon>
        <taxon>Balanomorpha</taxon>
        <taxon>Balanoidea</taxon>
        <taxon>Balanidae</taxon>
        <taxon>Amphibalaninae</taxon>
        <taxon>Amphibalanus</taxon>
    </lineage>
</organism>
<keyword evidence="10" id="KW-0539">Nucleus</keyword>
<dbReference type="PANTHER" id="PTHR11447:SF16">
    <property type="entry name" value="P53 PROTEIN LONG FORM VARIANT 1"/>
    <property type="match status" value="1"/>
</dbReference>
<feature type="compositionally biased region" description="Basic and acidic residues" evidence="12">
    <location>
        <begin position="155"/>
        <end position="166"/>
    </location>
</feature>
<evidence type="ECO:0000256" key="3">
    <source>
        <dbReference type="ARBA" id="ARBA00022703"/>
    </source>
</evidence>
<feature type="binding site" evidence="11">
    <location>
        <position position="104"/>
    </location>
    <ligand>
        <name>Zn(2+)</name>
        <dbReference type="ChEBI" id="CHEBI:29105"/>
    </ligand>
</feature>
<dbReference type="PANTHER" id="PTHR11447">
    <property type="entry name" value="CELLULAR TUMOR ANTIGEN P53"/>
    <property type="match status" value="1"/>
</dbReference>
<keyword evidence="9" id="KW-0804">Transcription</keyword>
<evidence type="ECO:0000256" key="12">
    <source>
        <dbReference type="SAM" id="MobiDB-lite"/>
    </source>
</evidence>
<keyword evidence="4 11" id="KW-0479">Metal-binding</keyword>
<dbReference type="Gene3D" id="2.60.40.720">
    <property type="match status" value="1"/>
</dbReference>
<feature type="region of interest" description="Disordered" evidence="12">
    <location>
        <begin position="155"/>
        <end position="185"/>
    </location>
</feature>
<protein>
    <submittedName>
        <fullName evidence="14">Cellular tumor antigen p53</fullName>
    </submittedName>
</protein>
<dbReference type="GO" id="GO:0000981">
    <property type="term" value="F:DNA-binding transcription factor activity, RNA polymerase II-specific"/>
    <property type="evidence" value="ECO:0007669"/>
    <property type="project" value="TreeGrafter"/>
</dbReference>
<dbReference type="InterPro" id="IPR002117">
    <property type="entry name" value="p53_tumour_suppressor"/>
</dbReference>
<dbReference type="OrthoDB" id="10070006at2759"/>
<evidence type="ECO:0000256" key="6">
    <source>
        <dbReference type="ARBA" id="ARBA00023015"/>
    </source>
</evidence>
<dbReference type="PRINTS" id="PR00386">
    <property type="entry name" value="P53SUPPRESSR"/>
</dbReference>
<proteinExistence type="inferred from homology"/>
<dbReference type="SUPFAM" id="SSF49417">
    <property type="entry name" value="p53-like transcription factors"/>
    <property type="match status" value="1"/>
</dbReference>
<keyword evidence="6" id="KW-0805">Transcription regulation</keyword>
<evidence type="ECO:0000313" key="15">
    <source>
        <dbReference type="Proteomes" id="UP000440578"/>
    </source>
</evidence>
<comment type="cofactor">
    <cofactor evidence="11">
        <name>Zn(2+)</name>
        <dbReference type="ChEBI" id="CHEBI:29105"/>
    </cofactor>
    <text evidence="11">Binds 1 zinc ion per subunit.</text>
</comment>
<keyword evidence="7" id="KW-0238">DNA-binding</keyword>
<keyword evidence="15" id="KW-1185">Reference proteome</keyword>
<evidence type="ECO:0000256" key="5">
    <source>
        <dbReference type="ARBA" id="ARBA00022833"/>
    </source>
</evidence>
<reference evidence="14 15" key="1">
    <citation type="submission" date="2019-07" db="EMBL/GenBank/DDBJ databases">
        <title>Draft genome assembly of a fouling barnacle, Amphibalanus amphitrite (Darwin, 1854): The first reference genome for Thecostraca.</title>
        <authorList>
            <person name="Kim W."/>
        </authorList>
    </citation>
    <scope>NUCLEOTIDE SEQUENCE [LARGE SCALE GENOMIC DNA]</scope>
    <source>
        <strain evidence="14">SNU_AA5</strain>
        <tissue evidence="14">Soma without cirri and trophi</tissue>
    </source>
</reference>
<evidence type="ECO:0000256" key="1">
    <source>
        <dbReference type="ARBA" id="ARBA00004123"/>
    </source>
</evidence>
<feature type="binding site" evidence="11">
    <location>
        <position position="41"/>
    </location>
    <ligand>
        <name>Zn(2+)</name>
        <dbReference type="ChEBI" id="CHEBI:29105"/>
    </ligand>
</feature>
<evidence type="ECO:0000256" key="7">
    <source>
        <dbReference type="ARBA" id="ARBA00023125"/>
    </source>
</evidence>
<dbReference type="CDD" id="cd08367">
    <property type="entry name" value="P53"/>
    <property type="match status" value="1"/>
</dbReference>
<comment type="caution">
    <text evidence="14">The sequence shown here is derived from an EMBL/GenBank/DDBJ whole genome shotgun (WGS) entry which is preliminary data.</text>
</comment>
<evidence type="ECO:0000256" key="2">
    <source>
        <dbReference type="ARBA" id="ARBA00006167"/>
    </source>
</evidence>